<comment type="caution">
    <text evidence="1">The sequence shown here is derived from an EMBL/GenBank/DDBJ whole genome shotgun (WGS) entry which is preliminary data.</text>
</comment>
<protein>
    <submittedName>
        <fullName evidence="1">Uncharacterized protein</fullName>
    </submittedName>
</protein>
<keyword evidence="2" id="KW-1185">Reference proteome</keyword>
<dbReference type="Proteomes" id="UP001530377">
    <property type="component" value="Unassembled WGS sequence"/>
</dbReference>
<proteinExistence type="predicted"/>
<feature type="non-terminal residue" evidence="1">
    <location>
        <position position="330"/>
    </location>
</feature>
<evidence type="ECO:0000313" key="2">
    <source>
        <dbReference type="Proteomes" id="UP001530377"/>
    </source>
</evidence>
<organism evidence="1 2">
    <name type="scientific">Cyclostephanos tholiformis</name>
    <dbReference type="NCBI Taxonomy" id="382380"/>
    <lineage>
        <taxon>Eukaryota</taxon>
        <taxon>Sar</taxon>
        <taxon>Stramenopiles</taxon>
        <taxon>Ochrophyta</taxon>
        <taxon>Bacillariophyta</taxon>
        <taxon>Coscinodiscophyceae</taxon>
        <taxon>Thalassiosirophycidae</taxon>
        <taxon>Stephanodiscales</taxon>
        <taxon>Stephanodiscaceae</taxon>
        <taxon>Cyclostephanos</taxon>
    </lineage>
</organism>
<evidence type="ECO:0000313" key="1">
    <source>
        <dbReference type="EMBL" id="KAL3807762.1"/>
    </source>
</evidence>
<dbReference type="AlphaFoldDB" id="A0ABD3R4C7"/>
<sequence length="330" mass="35369">MKYNGIVSIDYSTRPLGIGTDHDIEEDRRDRVITSLRDKGTWLEDDMWPPASFTSTDQTDMAKNLDRFHFESGMVNERTLEYLVRLPDGFTDRLATNVPDTSAKGPLTSYMKLSGPDHNIGKATSQFAINGQQGTAAFAALNSIKAGCITYVKPSVAASGGEGGGAPPQPVLIVNAQTPSGGGMNDVESDEEVRRGATVHTRMLVVAREGSVLSLTQMCVDLDDDNVIALSSSSSSSPQPTLVNGYTQIYVGRDANVTHTFLDESGGIITPDVDMSNKEASALFTPSSINDDNDIKSRRPALRSNANFQAINVHVVGDNGSYASTVMEIG</sequence>
<gene>
    <name evidence="1" type="ORF">ACHAXA_000675</name>
</gene>
<name>A0ABD3R4C7_9STRA</name>
<dbReference type="EMBL" id="JALLPB020000587">
    <property type="protein sequence ID" value="KAL3807762.1"/>
    <property type="molecule type" value="Genomic_DNA"/>
</dbReference>
<reference evidence="1 2" key="1">
    <citation type="submission" date="2024-10" db="EMBL/GenBank/DDBJ databases">
        <title>Updated reference genomes for cyclostephanoid diatoms.</title>
        <authorList>
            <person name="Roberts W.R."/>
            <person name="Alverson A.J."/>
        </authorList>
    </citation>
    <scope>NUCLEOTIDE SEQUENCE [LARGE SCALE GENOMIC DNA]</scope>
    <source>
        <strain evidence="1 2">AJA228-03</strain>
    </source>
</reference>
<accession>A0ABD3R4C7</accession>